<dbReference type="OrthoDB" id="104223at2759"/>
<dbReference type="GO" id="GO:0004252">
    <property type="term" value="F:serine-type endopeptidase activity"/>
    <property type="evidence" value="ECO:0007669"/>
    <property type="project" value="InterPro"/>
</dbReference>
<reference evidence="5" key="1">
    <citation type="journal article" date="2021" name="Sci. Rep.">
        <title>Diploid genomic architecture of Nitzschia inconspicua, an elite biomass production diatom.</title>
        <authorList>
            <person name="Oliver A."/>
            <person name="Podell S."/>
            <person name="Pinowska A."/>
            <person name="Traller J.C."/>
            <person name="Smith S.R."/>
            <person name="McClure R."/>
            <person name="Beliaev A."/>
            <person name="Bohutskyi P."/>
            <person name="Hill E.A."/>
            <person name="Rabines A."/>
            <person name="Zheng H."/>
            <person name="Allen L.Z."/>
            <person name="Kuo A."/>
            <person name="Grigoriev I.V."/>
            <person name="Allen A.E."/>
            <person name="Hazlebeck D."/>
            <person name="Allen E.E."/>
        </authorList>
    </citation>
    <scope>NUCLEOTIDE SEQUENCE</scope>
    <source>
        <strain evidence="5">Hildebrandi</strain>
    </source>
</reference>
<dbReference type="PANTHER" id="PTHR24276">
    <property type="entry name" value="POLYSERASE-RELATED"/>
    <property type="match status" value="1"/>
</dbReference>
<dbReference type="PROSITE" id="PS50240">
    <property type="entry name" value="TRYPSIN_DOM"/>
    <property type="match status" value="1"/>
</dbReference>
<evidence type="ECO:0000259" key="4">
    <source>
        <dbReference type="PROSITE" id="PS50240"/>
    </source>
</evidence>
<dbReference type="AlphaFoldDB" id="A0A9K3L9X3"/>
<evidence type="ECO:0000256" key="2">
    <source>
        <dbReference type="SAM" id="MobiDB-lite"/>
    </source>
</evidence>
<evidence type="ECO:0000313" key="5">
    <source>
        <dbReference type="EMBL" id="KAG7357031.1"/>
    </source>
</evidence>
<dbReference type="InterPro" id="IPR050430">
    <property type="entry name" value="Peptidase_S1"/>
</dbReference>
<dbReference type="CDD" id="cd00190">
    <property type="entry name" value="Tryp_SPc"/>
    <property type="match status" value="1"/>
</dbReference>
<sequence>MLDRRMIASFAVLLGSILSSHHRLVLSEETNLHDRQKASLDDRQRRRRRTALEPHPRIVNGVETPRSRYPYAALLTAKHALKCGGSMIAPDILLTAAHCTESFSEVQVGRHNRSDDTEVYQSLIVETIVTHPSYYRNKFMDPDPHDFAVVKLYGHLNSKSQTSNVTDYIQINRNSTLPIPDQQMNVFGWGSIHPDDYRIQSDVLRETHAYYIPNDECRQLVGTYRNTTIYFEQVVIDVTLCAMDFKNLSDSCRGDSGGGLVIRGETPQDDVLVGLVSAGYGCAHPTLPALYARVSEVSGWIREQVCAMSEHPPAYLDCGADGNHEETQNQPSLGLMFPCEDLLVGRESESTHSPSQFSGFPCDSDTKLATLILELKLDTRPEERGWLIRMKTPEGRWVTEIERPIFSYAESKPMSTVREALFLPKNREYELVLLDSYGDGHHSMGVAVAPNIVRLFDQDTYEDLLTVTEFSALNSDGYHLSSYFILGILPTDSPSTSPPPTISMTPSDSPSEVPPFVTVNITFGESPENIGFRLQTPKEEEGDGEKLELLHVVYPGSFSSDLRHSNINVVLPLTGSGGSKERTYIFTMTSNEGQGMETGEYQVWLGSVDDGELLFEGGIFYLEESTSFQVNPNNNDFLDDDVSQLPDTILESVCRKKNTSWTIFGVLAVVLLIVA</sequence>
<keyword evidence="1" id="KW-1015">Disulfide bond</keyword>
<feature type="chain" id="PRO_5039889006" evidence="3">
    <location>
        <begin position="28"/>
        <end position="675"/>
    </location>
</feature>
<dbReference type="EMBL" id="JAGRRH010000015">
    <property type="protein sequence ID" value="KAG7357031.1"/>
    <property type="molecule type" value="Genomic_DNA"/>
</dbReference>
<organism evidence="5 6">
    <name type="scientific">Nitzschia inconspicua</name>
    <dbReference type="NCBI Taxonomy" id="303405"/>
    <lineage>
        <taxon>Eukaryota</taxon>
        <taxon>Sar</taxon>
        <taxon>Stramenopiles</taxon>
        <taxon>Ochrophyta</taxon>
        <taxon>Bacillariophyta</taxon>
        <taxon>Bacillariophyceae</taxon>
        <taxon>Bacillariophycidae</taxon>
        <taxon>Bacillariales</taxon>
        <taxon>Bacillariaceae</taxon>
        <taxon>Nitzschia</taxon>
    </lineage>
</organism>
<evidence type="ECO:0000313" key="6">
    <source>
        <dbReference type="Proteomes" id="UP000693970"/>
    </source>
</evidence>
<dbReference type="InterPro" id="IPR001254">
    <property type="entry name" value="Trypsin_dom"/>
</dbReference>
<dbReference type="GO" id="GO:0006508">
    <property type="term" value="P:proteolysis"/>
    <property type="evidence" value="ECO:0007669"/>
    <property type="project" value="InterPro"/>
</dbReference>
<proteinExistence type="predicted"/>
<feature type="signal peptide" evidence="3">
    <location>
        <begin position="1"/>
        <end position="27"/>
    </location>
</feature>
<dbReference type="Pfam" id="PF00089">
    <property type="entry name" value="Trypsin"/>
    <property type="match status" value="1"/>
</dbReference>
<keyword evidence="6" id="KW-1185">Reference proteome</keyword>
<protein>
    <submittedName>
        <fullName evidence="5">Peptidase S1 and S6 chymotrypsin/Hap family protein</fullName>
    </submittedName>
</protein>
<accession>A0A9K3L9X3</accession>
<feature type="region of interest" description="Disordered" evidence="2">
    <location>
        <begin position="33"/>
        <end position="57"/>
    </location>
</feature>
<evidence type="ECO:0000256" key="1">
    <source>
        <dbReference type="ARBA" id="ARBA00023157"/>
    </source>
</evidence>
<dbReference type="SMART" id="SM00020">
    <property type="entry name" value="Tryp_SPc"/>
    <property type="match status" value="1"/>
</dbReference>
<feature type="domain" description="Peptidase S1" evidence="4">
    <location>
        <begin position="58"/>
        <end position="306"/>
    </location>
</feature>
<keyword evidence="3" id="KW-0732">Signal</keyword>
<dbReference type="InterPro" id="IPR018114">
    <property type="entry name" value="TRYPSIN_HIS"/>
</dbReference>
<comment type="caution">
    <text evidence="5">The sequence shown here is derived from an EMBL/GenBank/DDBJ whole genome shotgun (WGS) entry which is preliminary data.</text>
</comment>
<reference evidence="5" key="2">
    <citation type="submission" date="2021-04" db="EMBL/GenBank/DDBJ databases">
        <authorList>
            <person name="Podell S."/>
        </authorList>
    </citation>
    <scope>NUCLEOTIDE SEQUENCE</scope>
    <source>
        <strain evidence="5">Hildebrandi</strain>
    </source>
</reference>
<dbReference type="PROSITE" id="PS00134">
    <property type="entry name" value="TRYPSIN_HIS"/>
    <property type="match status" value="1"/>
</dbReference>
<name>A0A9K3L9X3_9STRA</name>
<evidence type="ECO:0000256" key="3">
    <source>
        <dbReference type="SAM" id="SignalP"/>
    </source>
</evidence>
<dbReference type="PANTHER" id="PTHR24276:SF91">
    <property type="entry name" value="AT26814P-RELATED"/>
    <property type="match status" value="1"/>
</dbReference>
<gene>
    <name evidence="5" type="ORF">IV203_001719</name>
</gene>
<feature type="compositionally biased region" description="Basic and acidic residues" evidence="2">
    <location>
        <begin position="33"/>
        <end position="56"/>
    </location>
</feature>
<dbReference type="Proteomes" id="UP000693970">
    <property type="component" value="Unassembled WGS sequence"/>
</dbReference>